<sequence length="305" mass="35268">MKIFDARDEYTKTKELRLEDVRALQEWVEKQPHMPSISESLLIAFFQSCYWSMEQTKAAIEKFVTWRAAWPDFYANLDPCLPNLQSTIDQQLVTISPMASKKGCRLFYYKPVIPDSDRFIVTELVKLTDMVLVKDVMENGPYGGLIMVCDLTDYNVGHMKKPRVTESRRFMKYLQDAIPVRLKAMHYAISGNFLEVLIPLAKPFMDRTFLGKLHFHDCYEALFRRIPQDEFPKEIGGKQPSHKELHDNMKRSLVENVDFKMGAAGPDRGRYQREHTCSVWALSPKNTRQNTLRKPPPANSGALIA</sequence>
<dbReference type="EMBL" id="VVIM01000011">
    <property type="protein sequence ID" value="KAB0791365.1"/>
    <property type="molecule type" value="Genomic_DNA"/>
</dbReference>
<dbReference type="InterPro" id="IPR001251">
    <property type="entry name" value="CRAL-TRIO_dom"/>
</dbReference>
<keyword evidence="4" id="KW-1185">Reference proteome</keyword>
<dbReference type="AlphaFoldDB" id="A0A5N4A216"/>
<dbReference type="GO" id="GO:1902936">
    <property type="term" value="F:phosphatidylinositol bisphosphate binding"/>
    <property type="evidence" value="ECO:0007669"/>
    <property type="project" value="TreeGrafter"/>
</dbReference>
<dbReference type="SUPFAM" id="SSF52087">
    <property type="entry name" value="CRAL/TRIO domain"/>
    <property type="match status" value="1"/>
</dbReference>
<dbReference type="PRINTS" id="PR00180">
    <property type="entry name" value="CRETINALDHBP"/>
</dbReference>
<proteinExistence type="predicted"/>
<dbReference type="PROSITE" id="PS50191">
    <property type="entry name" value="CRAL_TRIO"/>
    <property type="match status" value="1"/>
</dbReference>
<feature type="domain" description="CRAL-TRIO" evidence="2">
    <location>
        <begin position="118"/>
        <end position="243"/>
    </location>
</feature>
<evidence type="ECO:0000256" key="1">
    <source>
        <dbReference type="SAM" id="MobiDB-lite"/>
    </source>
</evidence>
<evidence type="ECO:0000259" key="2">
    <source>
        <dbReference type="PROSITE" id="PS50191"/>
    </source>
</evidence>
<dbReference type="Proteomes" id="UP000327044">
    <property type="component" value="Unassembled WGS sequence"/>
</dbReference>
<gene>
    <name evidence="3" type="ORF">PPYR_03165</name>
</gene>
<dbReference type="Pfam" id="PF00650">
    <property type="entry name" value="CRAL_TRIO"/>
    <property type="match status" value="1"/>
</dbReference>
<dbReference type="GO" id="GO:0016020">
    <property type="term" value="C:membrane"/>
    <property type="evidence" value="ECO:0007669"/>
    <property type="project" value="TreeGrafter"/>
</dbReference>
<dbReference type="OrthoDB" id="6432525at2759"/>
<dbReference type="CDD" id="cd00170">
    <property type="entry name" value="SEC14"/>
    <property type="match status" value="1"/>
</dbReference>
<evidence type="ECO:0000313" key="3">
    <source>
        <dbReference type="EMBL" id="KAB0791365.1"/>
    </source>
</evidence>
<dbReference type="Gene3D" id="3.40.525.10">
    <property type="entry name" value="CRAL-TRIO lipid binding domain"/>
    <property type="match status" value="1"/>
</dbReference>
<dbReference type="SUPFAM" id="SSF46938">
    <property type="entry name" value="CRAL/TRIO N-terminal domain"/>
    <property type="match status" value="1"/>
</dbReference>
<dbReference type="PANTHER" id="PTHR10174:SF213">
    <property type="entry name" value="CRAL-TRIO DOMAIN-CONTAINING PROTEIN"/>
    <property type="match status" value="1"/>
</dbReference>
<dbReference type="InterPro" id="IPR036865">
    <property type="entry name" value="CRAL-TRIO_dom_sf"/>
</dbReference>
<reference evidence="3 4" key="1">
    <citation type="journal article" date="2018" name="Elife">
        <title>Firefly genomes illuminate parallel origins of bioluminescence in beetles.</title>
        <authorList>
            <person name="Fallon T.R."/>
            <person name="Lower S.E."/>
            <person name="Chang C.H."/>
            <person name="Bessho-Uehara M."/>
            <person name="Martin G.J."/>
            <person name="Bewick A.J."/>
            <person name="Behringer M."/>
            <person name="Debat H.J."/>
            <person name="Wong I."/>
            <person name="Day J.C."/>
            <person name="Suvorov A."/>
            <person name="Silva C.J."/>
            <person name="Stanger-Hall K.F."/>
            <person name="Hall D.W."/>
            <person name="Schmitz R.J."/>
            <person name="Nelson D.R."/>
            <person name="Lewis S.M."/>
            <person name="Shigenobu S."/>
            <person name="Bybee S.M."/>
            <person name="Larracuente A.M."/>
            <person name="Oba Y."/>
            <person name="Weng J.K."/>
        </authorList>
    </citation>
    <scope>NUCLEOTIDE SEQUENCE [LARGE SCALE GENOMIC DNA]</scope>
    <source>
        <strain evidence="3">1611_PpyrPB1</strain>
        <tissue evidence="3">Whole body</tissue>
    </source>
</reference>
<accession>A0A5N4A216</accession>
<organism evidence="3 4">
    <name type="scientific">Photinus pyralis</name>
    <name type="common">Common eastern firefly</name>
    <name type="synonym">Lampyris pyralis</name>
    <dbReference type="NCBI Taxonomy" id="7054"/>
    <lineage>
        <taxon>Eukaryota</taxon>
        <taxon>Metazoa</taxon>
        <taxon>Ecdysozoa</taxon>
        <taxon>Arthropoda</taxon>
        <taxon>Hexapoda</taxon>
        <taxon>Insecta</taxon>
        <taxon>Pterygota</taxon>
        <taxon>Neoptera</taxon>
        <taxon>Endopterygota</taxon>
        <taxon>Coleoptera</taxon>
        <taxon>Polyphaga</taxon>
        <taxon>Elateriformia</taxon>
        <taxon>Elateroidea</taxon>
        <taxon>Lampyridae</taxon>
        <taxon>Lampyrinae</taxon>
        <taxon>Photinus</taxon>
    </lineage>
</organism>
<dbReference type="PANTHER" id="PTHR10174">
    <property type="entry name" value="ALPHA-TOCOPHEROL TRANSFER PROTEIN-RELATED"/>
    <property type="match status" value="1"/>
</dbReference>
<dbReference type="InParanoid" id="A0A5N4A216"/>
<evidence type="ECO:0000313" key="4">
    <source>
        <dbReference type="Proteomes" id="UP000327044"/>
    </source>
</evidence>
<comment type="caution">
    <text evidence="3">The sequence shown here is derived from an EMBL/GenBank/DDBJ whole genome shotgun (WGS) entry which is preliminary data.</text>
</comment>
<feature type="region of interest" description="Disordered" evidence="1">
    <location>
        <begin position="286"/>
        <end position="305"/>
    </location>
</feature>
<name>A0A5N4A216_PHOPY</name>
<dbReference type="SMART" id="SM00516">
    <property type="entry name" value="SEC14"/>
    <property type="match status" value="1"/>
</dbReference>
<dbReference type="InterPro" id="IPR036273">
    <property type="entry name" value="CRAL/TRIO_N_dom_sf"/>
</dbReference>
<protein>
    <recommendedName>
        <fullName evidence="2">CRAL-TRIO domain-containing protein</fullName>
    </recommendedName>
</protein>